<sequence length="203" mass="22047">MARRRGERTEVYVEMTFPGSSEKLKYGFLCTESFHTKYKSELGQVSYNGAVGVVFGCNSPKPFRATKEETDGDLVSSFCADAKIKSLRSAGWIISRTRKIRGIKTSGRSVTVYVDMPGGYKYAYNLNKAETTNASVLGLTLANGSEKDLVWGSEPKPPRASKRTAQGQVSTFISPKQSVITAASNAGWTISAVSYALTDDSPN</sequence>
<feature type="region of interest" description="Disordered" evidence="1">
    <location>
        <begin position="149"/>
        <end position="168"/>
    </location>
</feature>
<comment type="caution">
    <text evidence="2">The sequence shown here is derived from an EMBL/GenBank/DDBJ whole genome shotgun (WGS) entry which is preliminary data.</text>
</comment>
<dbReference type="AlphaFoldDB" id="A0A6B3NJS1"/>
<evidence type="ECO:0000256" key="1">
    <source>
        <dbReference type="SAM" id="MobiDB-lite"/>
    </source>
</evidence>
<name>A0A6B3NJS1_9CYAN</name>
<dbReference type="EMBL" id="JAAHFQ010001029">
    <property type="protein sequence ID" value="NER32020.1"/>
    <property type="molecule type" value="Genomic_DNA"/>
</dbReference>
<accession>A0A6B3NJS1</accession>
<evidence type="ECO:0000313" key="2">
    <source>
        <dbReference type="EMBL" id="NER32020.1"/>
    </source>
</evidence>
<reference evidence="2" key="1">
    <citation type="submission" date="2019-11" db="EMBL/GenBank/DDBJ databases">
        <title>Genomic insights into an expanded diversity of filamentous marine cyanobacteria reveals the extraordinary biosynthetic potential of Moorea and Okeania.</title>
        <authorList>
            <person name="Ferreira Leao T."/>
            <person name="Wang M."/>
            <person name="Moss N."/>
            <person name="Da Silva R."/>
            <person name="Sanders J."/>
            <person name="Nurk S."/>
            <person name="Gurevich A."/>
            <person name="Humphrey G."/>
            <person name="Reher R."/>
            <person name="Zhu Q."/>
            <person name="Belda-Ferre P."/>
            <person name="Glukhov E."/>
            <person name="Rex R."/>
            <person name="Dorrestein P.C."/>
            <person name="Knight R."/>
            <person name="Pevzner P."/>
            <person name="Gerwick W.H."/>
            <person name="Gerwick L."/>
        </authorList>
    </citation>
    <scope>NUCLEOTIDE SEQUENCE</scope>
    <source>
        <strain evidence="2">SIO1C4</strain>
    </source>
</reference>
<proteinExistence type="predicted"/>
<organism evidence="2">
    <name type="scientific">Symploca sp. SIO1C4</name>
    <dbReference type="NCBI Taxonomy" id="2607765"/>
    <lineage>
        <taxon>Bacteria</taxon>
        <taxon>Bacillati</taxon>
        <taxon>Cyanobacteriota</taxon>
        <taxon>Cyanophyceae</taxon>
        <taxon>Coleofasciculales</taxon>
        <taxon>Coleofasciculaceae</taxon>
        <taxon>Symploca</taxon>
    </lineage>
</organism>
<gene>
    <name evidence="2" type="ORF">F6J89_31550</name>
</gene>
<protein>
    <submittedName>
        <fullName evidence="2">Uncharacterized protein</fullName>
    </submittedName>
</protein>